<proteinExistence type="predicted"/>
<organism evidence="1 2">
    <name type="scientific">Asterophora parasitica</name>
    <dbReference type="NCBI Taxonomy" id="117018"/>
    <lineage>
        <taxon>Eukaryota</taxon>
        <taxon>Fungi</taxon>
        <taxon>Dikarya</taxon>
        <taxon>Basidiomycota</taxon>
        <taxon>Agaricomycotina</taxon>
        <taxon>Agaricomycetes</taxon>
        <taxon>Agaricomycetidae</taxon>
        <taxon>Agaricales</taxon>
        <taxon>Tricholomatineae</taxon>
        <taxon>Lyophyllaceae</taxon>
        <taxon>Asterophora</taxon>
    </lineage>
</organism>
<protein>
    <submittedName>
        <fullName evidence="1">Uncharacterized protein</fullName>
    </submittedName>
</protein>
<dbReference type="EMBL" id="JABCKV010000031">
    <property type="protein sequence ID" value="KAG5645817.1"/>
    <property type="molecule type" value="Genomic_DNA"/>
</dbReference>
<reference evidence="1" key="2">
    <citation type="submission" date="2021-10" db="EMBL/GenBank/DDBJ databases">
        <title>Phylogenomics reveals ancestral predisposition of the termite-cultivated fungus Termitomyces towards a domesticated lifestyle.</title>
        <authorList>
            <person name="Auxier B."/>
            <person name="Grum-Grzhimaylo A."/>
            <person name="Cardenas M.E."/>
            <person name="Lodge J.D."/>
            <person name="Laessoe T."/>
            <person name="Pedersen O."/>
            <person name="Smith M.E."/>
            <person name="Kuyper T.W."/>
            <person name="Franco-Molano E.A."/>
            <person name="Baroni T.J."/>
            <person name="Aanen D.K."/>
        </authorList>
    </citation>
    <scope>NUCLEOTIDE SEQUENCE</scope>
    <source>
        <strain evidence="1">AP01</strain>
        <tissue evidence="1">Mycelium</tissue>
    </source>
</reference>
<evidence type="ECO:0000313" key="1">
    <source>
        <dbReference type="EMBL" id="KAG5645817.1"/>
    </source>
</evidence>
<dbReference type="Proteomes" id="UP000775547">
    <property type="component" value="Unassembled WGS sequence"/>
</dbReference>
<reference evidence="1" key="1">
    <citation type="submission" date="2020-07" db="EMBL/GenBank/DDBJ databases">
        <authorList>
            <person name="Nieuwenhuis M."/>
            <person name="Van De Peppel L.J.J."/>
        </authorList>
    </citation>
    <scope>NUCLEOTIDE SEQUENCE</scope>
    <source>
        <strain evidence="1">AP01</strain>
        <tissue evidence="1">Mycelium</tissue>
    </source>
</reference>
<gene>
    <name evidence="1" type="ORF">DXG03_005158</name>
</gene>
<evidence type="ECO:0000313" key="2">
    <source>
        <dbReference type="Proteomes" id="UP000775547"/>
    </source>
</evidence>
<sequence>MSALETVPTDDVLLDEIQSLQGIHGSELGIQKIWDLIKAEHPEWSFGLKRLREIRKKNNLAPTPPRNSSLPAGQIILELKMVLPDILGGGAWEYDEPFPAHLCTPTSDPKDAQPLLAKIIGEREFDLRAKYKWKCLFCPKKATACYGCQSGALTRTPPLVVNAMYPVCSMKSLCGTFALTEAKRRMNEVHVPSK</sequence>
<name>A0A9P7GEQ1_9AGAR</name>
<dbReference type="AlphaFoldDB" id="A0A9P7GEQ1"/>
<dbReference type="OrthoDB" id="2844293at2759"/>
<comment type="caution">
    <text evidence="1">The sequence shown here is derived from an EMBL/GenBank/DDBJ whole genome shotgun (WGS) entry which is preliminary data.</text>
</comment>
<keyword evidence="2" id="KW-1185">Reference proteome</keyword>
<accession>A0A9P7GEQ1</accession>